<name>D8M387_BLAHO</name>
<dbReference type="InParanoid" id="D8M387"/>
<dbReference type="AlphaFoldDB" id="D8M387"/>
<dbReference type="PANTHER" id="PTHR17571">
    <property type="entry name" value="URINARY PROTEIN RUP /ACROSOMAL PROTEIN SP-10"/>
    <property type="match status" value="1"/>
</dbReference>
<dbReference type="InterPro" id="IPR052671">
    <property type="entry name" value="Acrosomal_SP-10-like"/>
</dbReference>
<dbReference type="RefSeq" id="XP_012896408.1">
    <property type="nucleotide sequence ID" value="XM_013040954.1"/>
</dbReference>
<dbReference type="EMBL" id="FN668650">
    <property type="protein sequence ID" value="CBK22360.2"/>
    <property type="molecule type" value="Genomic_DNA"/>
</dbReference>
<feature type="region of interest" description="Disordered" evidence="1">
    <location>
        <begin position="110"/>
        <end position="198"/>
    </location>
</feature>
<dbReference type="InterPro" id="IPR032675">
    <property type="entry name" value="LRR_dom_sf"/>
</dbReference>
<keyword evidence="3" id="KW-1185">Reference proteome</keyword>
<proteinExistence type="predicted"/>
<gene>
    <name evidence="2" type="ORF">GSBLH_T00002488001</name>
</gene>
<accession>D8M387</accession>
<dbReference type="Proteomes" id="UP000008312">
    <property type="component" value="Unassembled WGS sequence"/>
</dbReference>
<sequence length="517" mass="57360">MNLIDTENPTIVLMAIDLHKIKYVANMTNEEYPVRCSYDEPTLYGIVKGYKNTEDFDQEGWWSIETNVVPGESVYLRIPLIANNTNANYAGIAAYAFSILYDGPIPTTEAPVTEVPTTEAPTTEAPTTEAPTTEAPTTEAPTTEAPTTEAPTTEAPTTEAPTTEAPTTEAPTTEAPTTEAPTTEAPTTEAPTTEAPTTVVPTNLVNYEVLTCLDLNTLMEYEEGGNNGYIGSIVVAMLDNQVCDDYVELDFTRYFWMKSLSVTATSDTVFPNLKRVIVGNEKLTEVTFEGIGNQLIEEVIEGSALVFKKSINLEKITINTYTFQHFENFTLGENPEENEENFPKLKSITFGSTNFKQGTFSFWKSTQPFVLVNLPSLEEVVVGTQAFYLTNTVVLENLPKLKSLYVNKDAFYGSLASAELTMLNVGTEYYSTELKKTQMTVRTNTFNSHFNVYLKDTPVAIEFTLTPGSETETTFTSLQHIYYTFSGEWETLTREFAEGIVTVAKKDNSIIEPWVQP</sequence>
<dbReference type="PANTHER" id="PTHR17571:SF34">
    <property type="entry name" value="ACROSOMAL PROTEIN SP-10"/>
    <property type="match status" value="1"/>
</dbReference>
<dbReference type="OrthoDB" id="10661299at2759"/>
<dbReference type="GeneID" id="24919651"/>
<protein>
    <submittedName>
        <fullName evidence="2">Uncharacterized protein</fullName>
    </submittedName>
</protein>
<organism evidence="2">
    <name type="scientific">Blastocystis hominis</name>
    <dbReference type="NCBI Taxonomy" id="12968"/>
    <lineage>
        <taxon>Eukaryota</taxon>
        <taxon>Sar</taxon>
        <taxon>Stramenopiles</taxon>
        <taxon>Bigyra</taxon>
        <taxon>Opalozoa</taxon>
        <taxon>Opalinata</taxon>
        <taxon>Blastocystidae</taxon>
        <taxon>Blastocystis</taxon>
    </lineage>
</organism>
<evidence type="ECO:0000313" key="2">
    <source>
        <dbReference type="EMBL" id="CBK22360.2"/>
    </source>
</evidence>
<evidence type="ECO:0000313" key="3">
    <source>
        <dbReference type="Proteomes" id="UP000008312"/>
    </source>
</evidence>
<reference evidence="2" key="1">
    <citation type="submission" date="2010-02" db="EMBL/GenBank/DDBJ databases">
        <title>Sequencing and annotation of the Blastocystis hominis genome.</title>
        <authorList>
            <person name="Wincker P."/>
        </authorList>
    </citation>
    <scope>NUCLEOTIDE SEQUENCE</scope>
    <source>
        <strain evidence="2">Singapore isolate B</strain>
    </source>
</reference>
<dbReference type="Gene3D" id="3.80.10.10">
    <property type="entry name" value="Ribonuclease Inhibitor"/>
    <property type="match status" value="1"/>
</dbReference>
<evidence type="ECO:0000256" key="1">
    <source>
        <dbReference type="SAM" id="MobiDB-lite"/>
    </source>
</evidence>